<organism evidence="2 3">
    <name type="scientific">Coleophoma crateriformis</name>
    <dbReference type="NCBI Taxonomy" id="565419"/>
    <lineage>
        <taxon>Eukaryota</taxon>
        <taxon>Fungi</taxon>
        <taxon>Dikarya</taxon>
        <taxon>Ascomycota</taxon>
        <taxon>Pezizomycotina</taxon>
        <taxon>Leotiomycetes</taxon>
        <taxon>Helotiales</taxon>
        <taxon>Dermateaceae</taxon>
        <taxon>Coleophoma</taxon>
    </lineage>
</organism>
<proteinExistence type="predicted"/>
<reference evidence="2 3" key="1">
    <citation type="journal article" date="2018" name="IMA Fungus">
        <title>IMA Genome-F 9: Draft genome sequence of Annulohypoxylon stygium, Aspergillus mulundensis, Berkeleyomyces basicola (syn. Thielaviopsis basicola), Ceratocystis smalleyi, two Cercospora beticola strains, Coleophoma cylindrospora, Fusarium fracticaudum, Phialophora cf. hyalina, and Morchella septimelata.</title>
        <authorList>
            <person name="Wingfield B.D."/>
            <person name="Bills G.F."/>
            <person name="Dong Y."/>
            <person name="Huang W."/>
            <person name="Nel W.J."/>
            <person name="Swalarsk-Parry B.S."/>
            <person name="Vaghefi N."/>
            <person name="Wilken P.M."/>
            <person name="An Z."/>
            <person name="de Beer Z.W."/>
            <person name="De Vos L."/>
            <person name="Chen L."/>
            <person name="Duong T.A."/>
            <person name="Gao Y."/>
            <person name="Hammerbacher A."/>
            <person name="Kikkert J.R."/>
            <person name="Li Y."/>
            <person name="Li H."/>
            <person name="Li K."/>
            <person name="Li Q."/>
            <person name="Liu X."/>
            <person name="Ma X."/>
            <person name="Naidoo K."/>
            <person name="Pethybridge S.J."/>
            <person name="Sun J."/>
            <person name="Steenkamp E.T."/>
            <person name="van der Nest M.A."/>
            <person name="van Wyk S."/>
            <person name="Wingfield M.J."/>
            <person name="Xiong C."/>
            <person name="Yue Q."/>
            <person name="Zhang X."/>
        </authorList>
    </citation>
    <scope>NUCLEOTIDE SEQUENCE [LARGE SCALE GENOMIC DNA]</scope>
    <source>
        <strain evidence="2 3">BP5796</strain>
    </source>
</reference>
<evidence type="ECO:0000313" key="3">
    <source>
        <dbReference type="Proteomes" id="UP000256328"/>
    </source>
</evidence>
<evidence type="ECO:0000256" key="1">
    <source>
        <dbReference type="SAM" id="MobiDB-lite"/>
    </source>
</evidence>
<dbReference type="AlphaFoldDB" id="A0A3D8RQN5"/>
<feature type="region of interest" description="Disordered" evidence="1">
    <location>
        <begin position="287"/>
        <end position="337"/>
    </location>
</feature>
<comment type="caution">
    <text evidence="2">The sequence shown here is derived from an EMBL/GenBank/DDBJ whole genome shotgun (WGS) entry which is preliminary data.</text>
</comment>
<feature type="compositionally biased region" description="Low complexity" evidence="1">
    <location>
        <begin position="295"/>
        <end position="317"/>
    </location>
</feature>
<dbReference type="Proteomes" id="UP000256328">
    <property type="component" value="Unassembled WGS sequence"/>
</dbReference>
<gene>
    <name evidence="2" type="ORF">BP5796_07015</name>
</gene>
<feature type="region of interest" description="Disordered" evidence="1">
    <location>
        <begin position="400"/>
        <end position="420"/>
    </location>
</feature>
<feature type="compositionally biased region" description="Basic residues" evidence="1">
    <location>
        <begin position="9"/>
        <end position="18"/>
    </location>
</feature>
<feature type="region of interest" description="Disordered" evidence="1">
    <location>
        <begin position="1"/>
        <end position="53"/>
    </location>
</feature>
<name>A0A3D8RQN5_9HELO</name>
<sequence length="562" mass="60941">MDDNPPKETRRKRRRKSASAKQDAEDSASAMKPNLPATATSTQGRRDGADSFEPFFAVPEWSSLPVVTQGSGPTFSENSSLRGPLWVDPMFHHSEPASTDDNSAMLAFHHEVTLTGQPQRADVGLLEHRQPSHPSGGLRINPESAFNGIGEFQSEGNYPEPSDGDDQAETCIRALSELSVALSRCCRMANTRDLSASPDITRNESHLSSSAARDGQLPFHGIPIEDIIKCSERLVEIVQNSKAHFQSMGPAKVDQEKKQATSNSDSFAALAFPCHIAYRQRQEETLTVDSDSEYSTISTTSSRSSSPPSSTATSATTHQRPNKEYSRWEQSPDASEVPAAKALDTSTLLLFLSCHERLLDLYSTVCLAVQGHVYALRMQGADTDASSASTAGSSYRRSRSSWSSMLSTGGQLPPRSMTPSEVPPINAGLNISASLLNFSAGSTALCNVGKIAKSSMELSLLLSMLSWFVDRFDSTLPELSLLGEGPHERRAHGPSSMAKPFVMKRGMGSKPENSDGGVGPRSGMGKVDAKKDYIVDWINNGSRVCKKQIRRVKRIVKNSAVF</sequence>
<dbReference type="EMBL" id="PDLN01000009">
    <property type="protein sequence ID" value="RDW76194.1"/>
    <property type="molecule type" value="Genomic_DNA"/>
</dbReference>
<protein>
    <recommendedName>
        <fullName evidence="4">Aflatoxin regulatory protein domain-containing protein</fullName>
    </recommendedName>
</protein>
<evidence type="ECO:0008006" key="4">
    <source>
        <dbReference type="Google" id="ProtNLM"/>
    </source>
</evidence>
<feature type="region of interest" description="Disordered" evidence="1">
    <location>
        <begin position="484"/>
        <end position="524"/>
    </location>
</feature>
<evidence type="ECO:0000313" key="2">
    <source>
        <dbReference type="EMBL" id="RDW76194.1"/>
    </source>
</evidence>
<feature type="compositionally biased region" description="Low complexity" evidence="1">
    <location>
        <begin position="400"/>
        <end position="410"/>
    </location>
</feature>
<accession>A0A3D8RQN5</accession>
<keyword evidence="3" id="KW-1185">Reference proteome</keyword>